<evidence type="ECO:0008006" key="5">
    <source>
        <dbReference type="Google" id="ProtNLM"/>
    </source>
</evidence>
<evidence type="ECO:0000256" key="2">
    <source>
        <dbReference type="SAM" id="SignalP"/>
    </source>
</evidence>
<evidence type="ECO:0000313" key="4">
    <source>
        <dbReference type="Proteomes" id="UP000175989"/>
    </source>
</evidence>
<reference evidence="4" key="1">
    <citation type="journal article" date="2016" name="Front. Microbiol.">
        <title>Molecular Keys to the Janthinobacterium and Duganella spp. Interaction with the Plant Pathogen Fusarium graminearum.</title>
        <authorList>
            <person name="Haack F.S."/>
            <person name="Poehlein A."/>
            <person name="Kroger C."/>
            <person name="Voigt C.A."/>
            <person name="Piepenbring M."/>
            <person name="Bode H.B."/>
            <person name="Daniel R."/>
            <person name="Schafer W."/>
            <person name="Streit W.R."/>
        </authorList>
    </citation>
    <scope>NUCLEOTIDE SEQUENCE [LARGE SCALE GENOMIC DNA]</scope>
    <source>
        <strain evidence="4">T54</strain>
    </source>
</reference>
<accession>A0A1E7WNQ0</accession>
<keyword evidence="2" id="KW-0732">Signal</keyword>
<evidence type="ECO:0000313" key="3">
    <source>
        <dbReference type="EMBL" id="OFA00727.1"/>
    </source>
</evidence>
<comment type="caution">
    <text evidence="3">The sequence shown here is derived from an EMBL/GenBank/DDBJ whole genome shotgun (WGS) entry which is preliminary data.</text>
</comment>
<dbReference type="RefSeq" id="WP_141749517.1">
    <property type="nucleotide sequence ID" value="NZ_LROM01000082.1"/>
</dbReference>
<feature type="signal peptide" evidence="2">
    <location>
        <begin position="1"/>
        <end position="22"/>
    </location>
</feature>
<evidence type="ECO:0000256" key="1">
    <source>
        <dbReference type="SAM" id="MobiDB-lite"/>
    </source>
</evidence>
<feature type="region of interest" description="Disordered" evidence="1">
    <location>
        <begin position="46"/>
        <end position="67"/>
    </location>
</feature>
<dbReference type="EMBL" id="LROM01000082">
    <property type="protein sequence ID" value="OFA00727.1"/>
    <property type="molecule type" value="Genomic_DNA"/>
</dbReference>
<protein>
    <recommendedName>
        <fullName evidence="5">PEP-CTERM motif protein</fullName>
    </recommendedName>
</protein>
<dbReference type="Proteomes" id="UP000175989">
    <property type="component" value="Unassembled WGS sequence"/>
</dbReference>
<organism evidence="3 4">
    <name type="scientific">Duganella phyllosphaerae</name>
    <dbReference type="NCBI Taxonomy" id="762836"/>
    <lineage>
        <taxon>Bacteria</taxon>
        <taxon>Pseudomonadati</taxon>
        <taxon>Pseudomonadota</taxon>
        <taxon>Betaproteobacteria</taxon>
        <taxon>Burkholderiales</taxon>
        <taxon>Oxalobacteraceae</taxon>
        <taxon>Telluria group</taxon>
        <taxon>Duganella</taxon>
    </lineage>
</organism>
<gene>
    <name evidence="3" type="ORF">DUPY_23790</name>
</gene>
<feature type="chain" id="PRO_5009207393" description="PEP-CTERM motif protein" evidence="2">
    <location>
        <begin position="23"/>
        <end position="103"/>
    </location>
</feature>
<sequence>MKILSNISTAIFALGLCGTASAEVATTPDAPAISVFHQCPDDTGCDSVAQRNGQPATPDRQSAAKVEEAPLPVPELETSLMFMLGLVVLGVTSRRRSSERFDR</sequence>
<proteinExistence type="predicted"/>
<name>A0A1E7WNQ0_9BURK</name>
<keyword evidence="4" id="KW-1185">Reference proteome</keyword>
<dbReference type="AlphaFoldDB" id="A0A1E7WNQ0"/>